<evidence type="ECO:0000259" key="1">
    <source>
        <dbReference type="Pfam" id="PF04545"/>
    </source>
</evidence>
<dbReference type="SUPFAM" id="SSF88659">
    <property type="entry name" value="Sigma3 and sigma4 domains of RNA polymerase sigma factors"/>
    <property type="match status" value="1"/>
</dbReference>
<name>A0A8S5P363_9CAUD</name>
<dbReference type="GO" id="GO:0006352">
    <property type="term" value="P:DNA-templated transcription initiation"/>
    <property type="evidence" value="ECO:0007669"/>
    <property type="project" value="InterPro"/>
</dbReference>
<dbReference type="InterPro" id="IPR013324">
    <property type="entry name" value="RNA_pol_sigma_r3/r4-like"/>
</dbReference>
<dbReference type="InterPro" id="IPR007630">
    <property type="entry name" value="RNA_pol_sigma70_r4"/>
</dbReference>
<sequence>MTEYAQIADARLRKLGEAEWEIKSCMQRIEELENVAQCCGSLNITDKVQNSVTGNKMEEAVVELLEEQERLRTVASNWVQLKRAIISELESINPTYRDVLTRRYILKQSTEETAKELNYSESHTKRLKRQALECLGREITNHDTR</sequence>
<dbReference type="GO" id="GO:0003700">
    <property type="term" value="F:DNA-binding transcription factor activity"/>
    <property type="evidence" value="ECO:0007669"/>
    <property type="project" value="InterPro"/>
</dbReference>
<feature type="domain" description="RNA polymerase sigma-70 region 4" evidence="1">
    <location>
        <begin position="89"/>
        <end position="135"/>
    </location>
</feature>
<reference evidence="2" key="1">
    <citation type="journal article" date="2021" name="Proc. Natl. Acad. Sci. U.S.A.">
        <title>A Catalog of Tens of Thousands of Viruses from Human Metagenomes Reveals Hidden Associations with Chronic Diseases.</title>
        <authorList>
            <person name="Tisza M.J."/>
            <person name="Buck C.B."/>
        </authorList>
    </citation>
    <scope>NUCLEOTIDE SEQUENCE</scope>
    <source>
        <strain evidence="2">CtegP15</strain>
    </source>
</reference>
<accession>A0A8S5P363</accession>
<dbReference type="InterPro" id="IPR036388">
    <property type="entry name" value="WH-like_DNA-bd_sf"/>
</dbReference>
<dbReference type="EMBL" id="BK015319">
    <property type="protein sequence ID" value="DAE01077.1"/>
    <property type="molecule type" value="Genomic_DNA"/>
</dbReference>
<protein>
    <submittedName>
        <fullName evidence="2">Sigma-70, region 4</fullName>
    </submittedName>
</protein>
<dbReference type="Pfam" id="PF04545">
    <property type="entry name" value="Sigma70_r4"/>
    <property type="match status" value="1"/>
</dbReference>
<organism evidence="2">
    <name type="scientific">Myoviridae sp. ctegP15</name>
    <dbReference type="NCBI Taxonomy" id="2825146"/>
    <lineage>
        <taxon>Viruses</taxon>
        <taxon>Duplodnaviria</taxon>
        <taxon>Heunggongvirae</taxon>
        <taxon>Uroviricota</taxon>
        <taxon>Caudoviricetes</taxon>
    </lineage>
</organism>
<proteinExistence type="predicted"/>
<dbReference type="Gene3D" id="1.10.10.10">
    <property type="entry name" value="Winged helix-like DNA-binding domain superfamily/Winged helix DNA-binding domain"/>
    <property type="match status" value="1"/>
</dbReference>
<evidence type="ECO:0000313" key="2">
    <source>
        <dbReference type="EMBL" id="DAE01077.1"/>
    </source>
</evidence>